<comment type="pathway">
    <text evidence="4">Cofactor biosynthesis; pyridoxine 5'-phosphate biosynthesis; pyridoxine 5'-phosphate from D-erythrose 4-phosphate: step 5/5.</text>
</comment>
<dbReference type="HAMAP" id="MF_00279">
    <property type="entry name" value="PdxJ"/>
    <property type="match status" value="1"/>
</dbReference>
<dbReference type="NCBIfam" id="NF003627">
    <property type="entry name" value="PRK05265.1-5"/>
    <property type="match status" value="1"/>
</dbReference>
<gene>
    <name evidence="4" type="primary">pdxJ</name>
    <name evidence="6" type="ORF">AXE65_10715</name>
</gene>
<feature type="site" description="Transition state stabilizer" evidence="4">
    <location>
        <position position="156"/>
    </location>
</feature>
<dbReference type="NCBIfam" id="NF003624">
    <property type="entry name" value="PRK05265.1-2"/>
    <property type="match status" value="1"/>
</dbReference>
<feature type="active site" description="Proton acceptor" evidence="4">
    <location>
        <position position="75"/>
    </location>
</feature>
<dbReference type="PANTHER" id="PTHR30456">
    <property type="entry name" value="PYRIDOXINE 5'-PHOSPHATE SYNTHASE"/>
    <property type="match status" value="1"/>
</dbReference>
<dbReference type="FunFam" id="3.20.20.70:FF:000042">
    <property type="entry name" value="Pyridoxine 5'-phosphate synthase"/>
    <property type="match status" value="1"/>
</dbReference>
<feature type="binding site" evidence="4">
    <location>
        <position position="12"/>
    </location>
    <ligand>
        <name>3-amino-2-oxopropyl phosphate</name>
        <dbReference type="ChEBI" id="CHEBI:57279"/>
    </ligand>
</feature>
<dbReference type="NCBIfam" id="TIGR00559">
    <property type="entry name" value="pdxJ"/>
    <property type="match status" value="1"/>
</dbReference>
<comment type="function">
    <text evidence="4">Catalyzes the complicated ring closure reaction between the two acyclic compounds 1-deoxy-D-xylulose-5-phosphate (DXP) and 3-amino-2-oxopropyl phosphate (1-amino-acetone-3-phosphate or AAP) to form pyridoxine 5'-phosphate (PNP) and inorganic phosphate.</text>
</comment>
<dbReference type="EC" id="2.6.99.2" evidence="4 5"/>
<comment type="catalytic activity">
    <reaction evidence="4">
        <text>3-amino-2-oxopropyl phosphate + 1-deoxy-D-xylulose 5-phosphate = pyridoxine 5'-phosphate + phosphate + 2 H2O + H(+)</text>
        <dbReference type="Rhea" id="RHEA:15265"/>
        <dbReference type="ChEBI" id="CHEBI:15377"/>
        <dbReference type="ChEBI" id="CHEBI:15378"/>
        <dbReference type="ChEBI" id="CHEBI:43474"/>
        <dbReference type="ChEBI" id="CHEBI:57279"/>
        <dbReference type="ChEBI" id="CHEBI:57792"/>
        <dbReference type="ChEBI" id="CHEBI:58589"/>
        <dbReference type="EC" id="2.6.99.2"/>
    </reaction>
</comment>
<feature type="binding site" evidence="4">
    <location>
        <position position="55"/>
    </location>
    <ligand>
        <name>1-deoxy-D-xylulose 5-phosphate</name>
        <dbReference type="ChEBI" id="CHEBI:57792"/>
    </ligand>
</feature>
<dbReference type="EMBL" id="LSZO01000047">
    <property type="protein sequence ID" value="KXU39062.1"/>
    <property type="molecule type" value="Genomic_DNA"/>
</dbReference>
<dbReference type="Gene3D" id="3.20.20.70">
    <property type="entry name" value="Aldolase class I"/>
    <property type="match status" value="1"/>
</dbReference>
<dbReference type="GO" id="GO:0005829">
    <property type="term" value="C:cytosol"/>
    <property type="evidence" value="ECO:0007669"/>
    <property type="project" value="TreeGrafter"/>
</dbReference>
<sequence>MLKPNRILLGVNIDHVATLRQARGTRYPDPLKAALDAEEAGADGITLHLREDRRHIKDSDLVRFRDALQTRMNLELAVTDEMLAIAEGIQPQHACLVPEKREELTTEGGLDVLAQESKIAAAVNRLTQAGCEVSLFIDPSLKQIEAAARCGAPVIELHSGHYADAPTPAECEQELNRLQTAAVFALELGLIVNAGHGLNYHNVEPVAAIAGINELNIGHAIVAHALFVGFKPAVMQMKTLITEAACRGIAKSKS</sequence>
<dbReference type="RefSeq" id="WP_068387717.1">
    <property type="nucleotide sequence ID" value="NZ_LSZO01000047.1"/>
</dbReference>
<proteinExistence type="inferred from homology"/>
<dbReference type="NCBIfam" id="NF003625">
    <property type="entry name" value="PRK05265.1-3"/>
    <property type="match status" value="1"/>
</dbReference>
<feature type="binding site" evidence="4">
    <location>
        <begin position="218"/>
        <end position="219"/>
    </location>
    <ligand>
        <name>3-amino-2-oxopropyl phosphate</name>
        <dbReference type="ChEBI" id="CHEBI:57279"/>
    </ligand>
</feature>
<dbReference type="UniPathway" id="UPA00244">
    <property type="reaction ID" value="UER00313"/>
</dbReference>
<evidence type="ECO:0000256" key="3">
    <source>
        <dbReference type="ARBA" id="ARBA00023096"/>
    </source>
</evidence>
<dbReference type="GO" id="GO:0033856">
    <property type="term" value="F:pyridoxine 5'-phosphate synthase activity"/>
    <property type="evidence" value="ECO:0007669"/>
    <property type="project" value="UniProtKB-UniRule"/>
</dbReference>
<feature type="binding site" evidence="4">
    <location>
        <position position="50"/>
    </location>
    <ligand>
        <name>1-deoxy-D-xylulose 5-phosphate</name>
        <dbReference type="ChEBI" id="CHEBI:57792"/>
    </ligand>
</feature>
<comment type="subcellular location">
    <subcellularLocation>
        <location evidence="4">Cytoplasm</location>
    </subcellularLocation>
</comment>
<organism evidence="6 7">
    <name type="scientific">Ventosimonas gracilis</name>
    <dbReference type="NCBI Taxonomy" id="1680762"/>
    <lineage>
        <taxon>Bacteria</taxon>
        <taxon>Pseudomonadati</taxon>
        <taxon>Pseudomonadota</taxon>
        <taxon>Gammaproteobacteria</taxon>
        <taxon>Pseudomonadales</taxon>
        <taxon>Ventosimonadaceae</taxon>
        <taxon>Ventosimonas</taxon>
    </lineage>
</organism>
<comment type="caution">
    <text evidence="6">The sequence shown here is derived from an EMBL/GenBank/DDBJ whole genome shotgun (WGS) entry which is preliminary data.</text>
</comment>
<feature type="binding site" evidence="4">
    <location>
        <position position="23"/>
    </location>
    <ligand>
        <name>3-amino-2-oxopropyl phosphate</name>
        <dbReference type="ChEBI" id="CHEBI:57279"/>
    </ligand>
</feature>
<name>A0A139SXD3_9GAMM</name>
<evidence type="ECO:0000313" key="6">
    <source>
        <dbReference type="EMBL" id="KXU39062.1"/>
    </source>
</evidence>
<dbReference type="Proteomes" id="UP000072660">
    <property type="component" value="Unassembled WGS sequence"/>
</dbReference>
<comment type="subunit">
    <text evidence="4">Homooctamer; tetramer of dimers.</text>
</comment>
<feature type="active site" description="Proton acceptor" evidence="4">
    <location>
        <position position="48"/>
    </location>
</feature>
<dbReference type="InterPro" id="IPR004569">
    <property type="entry name" value="PyrdxlP_synth_PdxJ"/>
</dbReference>
<evidence type="ECO:0000256" key="2">
    <source>
        <dbReference type="ARBA" id="ARBA00022679"/>
    </source>
</evidence>
<evidence type="ECO:0000256" key="4">
    <source>
        <dbReference type="HAMAP-Rule" id="MF_00279"/>
    </source>
</evidence>
<dbReference type="Pfam" id="PF03740">
    <property type="entry name" value="PdxJ"/>
    <property type="match status" value="1"/>
</dbReference>
<dbReference type="NCBIfam" id="NF003623">
    <property type="entry name" value="PRK05265.1-1"/>
    <property type="match status" value="1"/>
</dbReference>
<dbReference type="CDD" id="cd00003">
    <property type="entry name" value="PNPsynthase"/>
    <property type="match status" value="1"/>
</dbReference>
<reference evidence="6 7" key="1">
    <citation type="submission" date="2016-02" db="EMBL/GenBank/DDBJ databases">
        <authorList>
            <person name="Wen L."/>
            <person name="He K."/>
            <person name="Yang H."/>
        </authorList>
    </citation>
    <scope>NUCLEOTIDE SEQUENCE [LARGE SCALE GENOMIC DNA]</scope>
    <source>
        <strain evidence="6 7">CV58</strain>
    </source>
</reference>
<dbReference type="OrthoDB" id="9806590at2"/>
<keyword evidence="3 4" id="KW-0664">Pyridoxine biosynthesis</keyword>
<dbReference type="AlphaFoldDB" id="A0A139SXD3"/>
<evidence type="ECO:0000256" key="1">
    <source>
        <dbReference type="ARBA" id="ARBA00022490"/>
    </source>
</evidence>
<comment type="similarity">
    <text evidence="4">Belongs to the PNP synthase family.</text>
</comment>
<dbReference type="SUPFAM" id="SSF63892">
    <property type="entry name" value="Pyridoxine 5'-phosphate synthase"/>
    <property type="match status" value="1"/>
</dbReference>
<feature type="binding site" evidence="4">
    <location>
        <position position="197"/>
    </location>
    <ligand>
        <name>3-amino-2-oxopropyl phosphate</name>
        <dbReference type="ChEBI" id="CHEBI:57279"/>
    </ligand>
</feature>
<dbReference type="PANTHER" id="PTHR30456:SF0">
    <property type="entry name" value="PYRIDOXINE 5'-PHOSPHATE SYNTHASE"/>
    <property type="match status" value="1"/>
</dbReference>
<dbReference type="GO" id="GO:0008615">
    <property type="term" value="P:pyridoxine biosynthetic process"/>
    <property type="evidence" value="ECO:0007669"/>
    <property type="project" value="UniProtKB-UniRule"/>
</dbReference>
<dbReference type="InterPro" id="IPR013785">
    <property type="entry name" value="Aldolase_TIM"/>
</dbReference>
<evidence type="ECO:0000313" key="7">
    <source>
        <dbReference type="Proteomes" id="UP000072660"/>
    </source>
</evidence>
<feature type="binding site" evidence="4">
    <location>
        <begin position="14"/>
        <end position="15"/>
    </location>
    <ligand>
        <name>1-deoxy-D-xylulose 5-phosphate</name>
        <dbReference type="ChEBI" id="CHEBI:57792"/>
    </ligand>
</feature>
<evidence type="ECO:0000256" key="5">
    <source>
        <dbReference type="NCBIfam" id="TIGR00559"/>
    </source>
</evidence>
<keyword evidence="1 4" id="KW-0963">Cytoplasm</keyword>
<feature type="binding site" evidence="4">
    <location>
        <position position="105"/>
    </location>
    <ligand>
        <name>1-deoxy-D-xylulose 5-phosphate</name>
        <dbReference type="ChEBI" id="CHEBI:57792"/>
    </ligand>
</feature>
<feature type="active site" description="Proton donor" evidence="4">
    <location>
        <position position="196"/>
    </location>
</feature>
<protein>
    <recommendedName>
        <fullName evidence="4 5">Pyridoxine 5'-phosphate synthase</fullName>
        <shortName evidence="4">PNP synthase</shortName>
        <ecNumber evidence="4 5">2.6.99.2</ecNumber>
    </recommendedName>
</protein>
<dbReference type="InterPro" id="IPR036130">
    <property type="entry name" value="Pyridoxine-5'_phos_synth"/>
</dbReference>
<keyword evidence="7" id="KW-1185">Reference proteome</keyword>
<keyword evidence="2 4" id="KW-0808">Transferase</keyword>
<accession>A0A139SXD3</accession>